<dbReference type="Proteomes" id="UP000001593">
    <property type="component" value="Unassembled WGS sequence"/>
</dbReference>
<dbReference type="PANTHER" id="PTHR11486">
    <property type="entry name" value="FIBROBLAST GROWTH FACTOR"/>
    <property type="match status" value="1"/>
</dbReference>
<dbReference type="eggNOG" id="KOG3885">
    <property type="taxonomic scope" value="Eukaryota"/>
</dbReference>
<dbReference type="GO" id="GO:0005111">
    <property type="term" value="F:type 2 fibroblast growth factor receptor binding"/>
    <property type="evidence" value="ECO:0000318"/>
    <property type="project" value="GO_Central"/>
</dbReference>
<evidence type="ECO:0000313" key="3">
    <source>
        <dbReference type="EMBL" id="EDO29606.1"/>
    </source>
</evidence>
<dbReference type="GO" id="GO:0005737">
    <property type="term" value="C:cytoplasm"/>
    <property type="evidence" value="ECO:0000318"/>
    <property type="project" value="GO_Central"/>
</dbReference>
<dbReference type="HOGENOM" id="CLU_1505240_0_0_1"/>
<dbReference type="InterPro" id="IPR002209">
    <property type="entry name" value="Fibroblast_GF_fam"/>
</dbReference>
<dbReference type="KEGG" id="nve:5500217"/>
<protein>
    <recommendedName>
        <fullName evidence="5">Fibroblast growth factor</fullName>
    </recommendedName>
</protein>
<evidence type="ECO:0008006" key="5">
    <source>
        <dbReference type="Google" id="ProtNLM"/>
    </source>
</evidence>
<dbReference type="GO" id="GO:0043410">
    <property type="term" value="P:positive regulation of MAPK cascade"/>
    <property type="evidence" value="ECO:0000318"/>
    <property type="project" value="GO_Central"/>
</dbReference>
<keyword evidence="4" id="KW-1185">Reference proteome</keyword>
<dbReference type="SMART" id="SM00442">
    <property type="entry name" value="FGF"/>
    <property type="match status" value="1"/>
</dbReference>
<dbReference type="SUPFAM" id="SSF50353">
    <property type="entry name" value="Cytokine"/>
    <property type="match status" value="1"/>
</dbReference>
<keyword evidence="2" id="KW-0732">Signal</keyword>
<dbReference type="GO" id="GO:0022008">
    <property type="term" value="P:neurogenesis"/>
    <property type="evidence" value="ECO:0000318"/>
    <property type="project" value="GO_Central"/>
</dbReference>
<accession>A7T359</accession>
<feature type="signal peptide" evidence="2">
    <location>
        <begin position="1"/>
        <end position="20"/>
    </location>
</feature>
<dbReference type="Pfam" id="PF00167">
    <property type="entry name" value="FGF"/>
    <property type="match status" value="1"/>
</dbReference>
<dbReference type="GO" id="GO:0005105">
    <property type="term" value="F:type 1 fibroblast growth factor receptor binding"/>
    <property type="evidence" value="ECO:0000318"/>
    <property type="project" value="GO_Central"/>
</dbReference>
<dbReference type="InParanoid" id="A7T359"/>
<dbReference type="GO" id="GO:0008083">
    <property type="term" value="F:growth factor activity"/>
    <property type="evidence" value="ECO:0000318"/>
    <property type="project" value="GO_Central"/>
</dbReference>
<organism evidence="3 4">
    <name type="scientific">Nematostella vectensis</name>
    <name type="common">Starlet sea anemone</name>
    <dbReference type="NCBI Taxonomy" id="45351"/>
    <lineage>
        <taxon>Eukaryota</taxon>
        <taxon>Metazoa</taxon>
        <taxon>Cnidaria</taxon>
        <taxon>Anthozoa</taxon>
        <taxon>Hexacorallia</taxon>
        <taxon>Actiniaria</taxon>
        <taxon>Edwardsiidae</taxon>
        <taxon>Nematostella</taxon>
    </lineage>
</organism>
<dbReference type="GO" id="GO:0008543">
    <property type="term" value="P:fibroblast growth factor receptor signaling pathway"/>
    <property type="evidence" value="ECO:0000318"/>
    <property type="project" value="GO_Central"/>
</dbReference>
<dbReference type="PhylomeDB" id="A7T359"/>
<dbReference type="GO" id="GO:0030334">
    <property type="term" value="P:regulation of cell migration"/>
    <property type="evidence" value="ECO:0000318"/>
    <property type="project" value="GO_Central"/>
</dbReference>
<evidence type="ECO:0000256" key="1">
    <source>
        <dbReference type="ARBA" id="ARBA00007936"/>
    </source>
</evidence>
<sequence>MIALVRTFLVLGAWSSICVANPMTGSPHATRALQNLGIDPQSMAMGSGISVPKIAFLYSSNSGKFVRIHSAHADGAGNRQENKAKLIIESTAFGGQVRVRSFHDNKYLCITRHGDISIEESVLGRSLDRCAFIQKQQKGFTVFISKIHKTWALGVRNDGRIKPARKTTSTQRAAHFLEL</sequence>
<name>A7T359_NEMVE</name>
<dbReference type="EMBL" id="DS470406">
    <property type="protein sequence ID" value="EDO29606.1"/>
    <property type="molecule type" value="Genomic_DNA"/>
</dbReference>
<dbReference type="CDD" id="cd23307">
    <property type="entry name" value="beta-trefoil_FGF8-like"/>
    <property type="match status" value="1"/>
</dbReference>
<dbReference type="GO" id="GO:0005615">
    <property type="term" value="C:extracellular space"/>
    <property type="evidence" value="ECO:0000318"/>
    <property type="project" value="GO_Central"/>
</dbReference>
<evidence type="ECO:0000313" key="4">
    <source>
        <dbReference type="Proteomes" id="UP000001593"/>
    </source>
</evidence>
<gene>
    <name evidence="3" type="ORF">NEMVEDRAFT_v1g221664</name>
</gene>
<dbReference type="InterPro" id="IPR008996">
    <property type="entry name" value="IL1/FGF"/>
</dbReference>
<dbReference type="Gene3D" id="2.80.10.50">
    <property type="match status" value="1"/>
</dbReference>
<dbReference type="GO" id="GO:0008284">
    <property type="term" value="P:positive regulation of cell population proliferation"/>
    <property type="evidence" value="ECO:0000318"/>
    <property type="project" value="GO_Central"/>
</dbReference>
<evidence type="ECO:0000256" key="2">
    <source>
        <dbReference type="SAM" id="SignalP"/>
    </source>
</evidence>
<feature type="chain" id="PRO_5002714858" description="Fibroblast growth factor" evidence="2">
    <location>
        <begin position="21"/>
        <end position="179"/>
    </location>
</feature>
<dbReference type="STRING" id="45351.A7T359"/>
<comment type="similarity">
    <text evidence="1">Belongs to the heparin-binding growth factors family.</text>
</comment>
<dbReference type="OrthoDB" id="5987799at2759"/>
<proteinExistence type="inferred from homology"/>
<dbReference type="AlphaFoldDB" id="A7T359"/>
<reference evidence="3 4" key="1">
    <citation type="journal article" date="2007" name="Science">
        <title>Sea anemone genome reveals ancestral eumetazoan gene repertoire and genomic organization.</title>
        <authorList>
            <person name="Putnam N.H."/>
            <person name="Srivastava M."/>
            <person name="Hellsten U."/>
            <person name="Dirks B."/>
            <person name="Chapman J."/>
            <person name="Salamov A."/>
            <person name="Terry A."/>
            <person name="Shapiro H."/>
            <person name="Lindquist E."/>
            <person name="Kapitonov V.V."/>
            <person name="Jurka J."/>
            <person name="Genikhovich G."/>
            <person name="Grigoriev I.V."/>
            <person name="Lucas S.M."/>
            <person name="Steele R.E."/>
            <person name="Finnerty J.R."/>
            <person name="Technau U."/>
            <person name="Martindale M.Q."/>
            <person name="Rokhsar D.S."/>
        </authorList>
    </citation>
    <scope>NUCLEOTIDE SEQUENCE [LARGE SCALE GENOMIC DNA]</scope>
    <source>
        <strain evidence="4">CH2 X CH6</strain>
    </source>
</reference>